<feature type="short sequence motif" description="GXGXXG" evidence="4">
    <location>
        <begin position="9"/>
        <end position="14"/>
    </location>
</feature>
<name>A0A9D1LPA6_9FIRM</name>
<reference evidence="6" key="2">
    <citation type="journal article" date="2021" name="PeerJ">
        <title>Extensive microbial diversity within the chicken gut microbiome revealed by metagenomics and culture.</title>
        <authorList>
            <person name="Gilroy R."/>
            <person name="Ravi A."/>
            <person name="Getino M."/>
            <person name="Pursley I."/>
            <person name="Horton D.L."/>
            <person name="Alikhan N.F."/>
            <person name="Baker D."/>
            <person name="Gharbi K."/>
            <person name="Hall N."/>
            <person name="Watson M."/>
            <person name="Adriaenssens E.M."/>
            <person name="Foster-Nyarko E."/>
            <person name="Jarju S."/>
            <person name="Secka A."/>
            <person name="Antonio M."/>
            <person name="Oren A."/>
            <person name="Chaudhuri R.R."/>
            <person name="La Ragione R."/>
            <person name="Hildebrand F."/>
            <person name="Pallen M.J."/>
        </authorList>
    </citation>
    <scope>NUCLEOTIDE SEQUENCE</scope>
    <source>
        <strain evidence="6">ChiGjej1B1-22543</strain>
    </source>
</reference>
<dbReference type="PANTHER" id="PTHR14226">
    <property type="entry name" value="NEUROPATHY TARGET ESTERASE/SWISS CHEESE D.MELANOGASTER"/>
    <property type="match status" value="1"/>
</dbReference>
<dbReference type="PANTHER" id="PTHR14226:SF57">
    <property type="entry name" value="BLR7027 PROTEIN"/>
    <property type="match status" value="1"/>
</dbReference>
<accession>A0A9D1LPA6</accession>
<dbReference type="GO" id="GO:0016787">
    <property type="term" value="F:hydrolase activity"/>
    <property type="evidence" value="ECO:0007669"/>
    <property type="project" value="UniProtKB-UniRule"/>
</dbReference>
<dbReference type="Proteomes" id="UP000824070">
    <property type="component" value="Unassembled WGS sequence"/>
</dbReference>
<reference evidence="6" key="1">
    <citation type="submission" date="2020-10" db="EMBL/GenBank/DDBJ databases">
        <authorList>
            <person name="Gilroy R."/>
        </authorList>
    </citation>
    <scope>NUCLEOTIDE SEQUENCE</scope>
    <source>
        <strain evidence="6">ChiGjej1B1-22543</strain>
    </source>
</reference>
<dbReference type="AlphaFoldDB" id="A0A9D1LPA6"/>
<dbReference type="Pfam" id="PF01734">
    <property type="entry name" value="Patatin"/>
    <property type="match status" value="1"/>
</dbReference>
<dbReference type="Gene3D" id="3.40.1090.10">
    <property type="entry name" value="Cytosolic phospholipase A2 catalytic domain"/>
    <property type="match status" value="1"/>
</dbReference>
<keyword evidence="3 4" id="KW-0443">Lipid metabolism</keyword>
<dbReference type="InterPro" id="IPR016035">
    <property type="entry name" value="Acyl_Trfase/lysoPLipase"/>
</dbReference>
<feature type="domain" description="PNPLA" evidence="5">
    <location>
        <begin position="5"/>
        <end position="189"/>
    </location>
</feature>
<evidence type="ECO:0000256" key="1">
    <source>
        <dbReference type="ARBA" id="ARBA00022801"/>
    </source>
</evidence>
<gene>
    <name evidence="6" type="ORF">IAC52_04125</name>
</gene>
<organism evidence="6 7">
    <name type="scientific">Candidatus Alloenteromonas pullicola</name>
    <dbReference type="NCBI Taxonomy" id="2840784"/>
    <lineage>
        <taxon>Bacteria</taxon>
        <taxon>Bacillati</taxon>
        <taxon>Bacillota</taxon>
        <taxon>Bacillota incertae sedis</taxon>
        <taxon>Candidatus Alloenteromonas</taxon>
    </lineage>
</organism>
<feature type="active site" description="Nucleophile" evidence="4">
    <location>
        <position position="38"/>
    </location>
</feature>
<evidence type="ECO:0000256" key="3">
    <source>
        <dbReference type="ARBA" id="ARBA00023098"/>
    </source>
</evidence>
<keyword evidence="2 4" id="KW-0442">Lipid degradation</keyword>
<sequence>MSKALVLAGGGSLGAYQVGAVKCLLEKGERFDIITGTSIGALNGALLCTGDYEKLRTLWLEITPDKVMKDGMNFNKDAITSFDIAGSLSFLLSYVKSRGADITPFKKLCAKYIDPKRIKESKVRLGIVTVSFPGLKEVRVELNKAKEEDILPFLHASSACVPIFPIETVAGSMYIDGFYKNNVPIDYAISMGADEIVCVDMNMLSFTPQHSELLRMPNVKLITPSKSLGSIMDFTPEVILANMNQGYADAKKEYGDYIGFDYSFLSKDVKQAAESFKRSVLSMEEDDMRKAVKWLMDAADAKGLDRPTAEQLLLLPLEHLLSKAKTPTDELLRPREAAYSAMAKLIEEEKAKGDGILYRLFRRSPQTTVFRGEDECVLISLASAFRLSPELKLLEGK</sequence>
<comment type="caution">
    <text evidence="6">The sequence shown here is derived from an EMBL/GenBank/DDBJ whole genome shotgun (WGS) entry which is preliminary data.</text>
</comment>
<evidence type="ECO:0000259" key="5">
    <source>
        <dbReference type="PROSITE" id="PS51635"/>
    </source>
</evidence>
<proteinExistence type="predicted"/>
<dbReference type="SUPFAM" id="SSF52151">
    <property type="entry name" value="FabD/lysophospholipase-like"/>
    <property type="match status" value="1"/>
</dbReference>
<protein>
    <submittedName>
        <fullName evidence="6">Patatin-like phospholipase family protein</fullName>
    </submittedName>
</protein>
<dbReference type="PROSITE" id="PS51635">
    <property type="entry name" value="PNPLA"/>
    <property type="match status" value="1"/>
</dbReference>
<dbReference type="InterPro" id="IPR050301">
    <property type="entry name" value="NTE"/>
</dbReference>
<dbReference type="CDD" id="cd07209">
    <property type="entry name" value="Pat_hypo_Ecoli_Z1214_like"/>
    <property type="match status" value="1"/>
</dbReference>
<feature type="short sequence motif" description="GXSXG" evidence="4">
    <location>
        <begin position="36"/>
        <end position="40"/>
    </location>
</feature>
<evidence type="ECO:0000256" key="2">
    <source>
        <dbReference type="ARBA" id="ARBA00022963"/>
    </source>
</evidence>
<dbReference type="GO" id="GO:0016042">
    <property type="term" value="P:lipid catabolic process"/>
    <property type="evidence" value="ECO:0007669"/>
    <property type="project" value="UniProtKB-UniRule"/>
</dbReference>
<dbReference type="InterPro" id="IPR002641">
    <property type="entry name" value="PNPLA_dom"/>
</dbReference>
<dbReference type="EMBL" id="DVMV01000031">
    <property type="protein sequence ID" value="HIU45465.1"/>
    <property type="molecule type" value="Genomic_DNA"/>
</dbReference>
<comment type="caution">
    <text evidence="4">Lacks conserved residue(s) required for the propagation of feature annotation.</text>
</comment>
<evidence type="ECO:0000313" key="7">
    <source>
        <dbReference type="Proteomes" id="UP000824070"/>
    </source>
</evidence>
<keyword evidence="1 4" id="KW-0378">Hydrolase</keyword>
<evidence type="ECO:0000313" key="6">
    <source>
        <dbReference type="EMBL" id="HIU45465.1"/>
    </source>
</evidence>
<evidence type="ECO:0000256" key="4">
    <source>
        <dbReference type="PROSITE-ProRule" id="PRU01161"/>
    </source>
</evidence>
<feature type="active site" description="Proton acceptor" evidence="4">
    <location>
        <position position="176"/>
    </location>
</feature>